<feature type="domain" description="Prephenate/arogenate dehydrogenase" evidence="3">
    <location>
        <begin position="95"/>
        <end position="351"/>
    </location>
</feature>
<dbReference type="Gene3D" id="1.20.59.10">
    <property type="entry name" value="Chorismate mutase"/>
    <property type="match status" value="1"/>
</dbReference>
<evidence type="ECO:0000256" key="1">
    <source>
        <dbReference type="ARBA" id="ARBA00023002"/>
    </source>
</evidence>
<dbReference type="GO" id="GO:0006571">
    <property type="term" value="P:tyrosine biosynthetic process"/>
    <property type="evidence" value="ECO:0007669"/>
    <property type="project" value="InterPro"/>
</dbReference>
<evidence type="ECO:0000259" key="3">
    <source>
        <dbReference type="PROSITE" id="PS51176"/>
    </source>
</evidence>
<dbReference type="SMART" id="SM00830">
    <property type="entry name" value="CM_2"/>
    <property type="match status" value="1"/>
</dbReference>
<keyword evidence="1" id="KW-0560">Oxidoreductase</keyword>
<dbReference type="Pfam" id="PF02153">
    <property type="entry name" value="PDH_N"/>
    <property type="match status" value="1"/>
</dbReference>
<dbReference type="PANTHER" id="PTHR21363:SF0">
    <property type="entry name" value="PREPHENATE DEHYDROGENASE [NADP(+)]"/>
    <property type="match status" value="1"/>
</dbReference>
<dbReference type="SUPFAM" id="SSF51735">
    <property type="entry name" value="NAD(P)-binding Rossmann-fold domains"/>
    <property type="match status" value="1"/>
</dbReference>
<organism evidence="4">
    <name type="scientific">bioreactor metagenome</name>
    <dbReference type="NCBI Taxonomy" id="1076179"/>
    <lineage>
        <taxon>unclassified sequences</taxon>
        <taxon>metagenomes</taxon>
        <taxon>ecological metagenomes</taxon>
    </lineage>
</organism>
<dbReference type="InterPro" id="IPR036979">
    <property type="entry name" value="CM_dom_sf"/>
</dbReference>
<dbReference type="InterPro" id="IPR050812">
    <property type="entry name" value="Preph/Arog_dehydrog"/>
</dbReference>
<dbReference type="GO" id="GO:0004665">
    <property type="term" value="F:prephenate dehydrogenase (NADP+) activity"/>
    <property type="evidence" value="ECO:0007669"/>
    <property type="project" value="InterPro"/>
</dbReference>
<dbReference type="InterPro" id="IPR036263">
    <property type="entry name" value="Chorismate_II_sf"/>
</dbReference>
<accession>A0A644TZP8</accession>
<dbReference type="PROSITE" id="PS51176">
    <property type="entry name" value="PDH_ADH"/>
    <property type="match status" value="1"/>
</dbReference>
<dbReference type="Gene3D" id="1.10.3660.10">
    <property type="entry name" value="6-phosphogluconate dehydrogenase C-terminal like domain"/>
    <property type="match status" value="1"/>
</dbReference>
<dbReference type="GO" id="GO:0046417">
    <property type="term" value="P:chorismate metabolic process"/>
    <property type="evidence" value="ECO:0007669"/>
    <property type="project" value="InterPro"/>
</dbReference>
<dbReference type="GO" id="GO:0004106">
    <property type="term" value="F:chorismate mutase activity"/>
    <property type="evidence" value="ECO:0007669"/>
    <property type="project" value="InterPro"/>
</dbReference>
<evidence type="ECO:0000259" key="2">
    <source>
        <dbReference type="PROSITE" id="PS51168"/>
    </source>
</evidence>
<dbReference type="PROSITE" id="PS51168">
    <property type="entry name" value="CHORISMATE_MUT_2"/>
    <property type="match status" value="1"/>
</dbReference>
<protein>
    <submittedName>
        <fullName evidence="4">T-protein</fullName>
    </submittedName>
</protein>
<dbReference type="InterPro" id="IPR046826">
    <property type="entry name" value="PDH_N"/>
</dbReference>
<dbReference type="EMBL" id="VSSQ01000060">
    <property type="protein sequence ID" value="MPL71672.1"/>
    <property type="molecule type" value="Genomic_DNA"/>
</dbReference>
<dbReference type="InterPro" id="IPR008927">
    <property type="entry name" value="6-PGluconate_DH-like_C_sf"/>
</dbReference>
<dbReference type="GO" id="GO:0070403">
    <property type="term" value="F:NAD+ binding"/>
    <property type="evidence" value="ECO:0007669"/>
    <property type="project" value="InterPro"/>
</dbReference>
<comment type="caution">
    <text evidence="4">The sequence shown here is derived from an EMBL/GenBank/DDBJ whole genome shotgun (WGS) entry which is preliminary data.</text>
</comment>
<dbReference type="Pfam" id="PF01817">
    <property type="entry name" value="CM_2"/>
    <property type="match status" value="1"/>
</dbReference>
<gene>
    <name evidence="4" type="primary">tyrA_3</name>
    <name evidence="4" type="ORF">SDC9_17450</name>
</gene>
<dbReference type="Gene3D" id="3.40.50.720">
    <property type="entry name" value="NAD(P)-binding Rossmann-like Domain"/>
    <property type="match status" value="1"/>
</dbReference>
<name>A0A644TZP8_9ZZZZ</name>
<sequence length="351" mass="37173">MSEIDGFRDELASIDRDIMELVGRRNKIALVIGEKKAEANEEVVVPSVEKNVVQRYIGAGKVSGVSAGAAARIARAVIDESVDIQGMIPRRAVPKRIFIIGGNGGMGRWLSAFFASRGHTITINDVCTADSAYPGMDIASGCRDADVVIISTPVGVSADIIQKVLSESKDALIFDILSVKTPVISVLRKAAASGAKVCSVHPMFGPNAASIAGRNIIVCSCGNSAAADQASDLFSGGTILRMEIEEHDPITSYVLGLSHAVNLAFSGALVRSGFSAETLCAAASTTFRRQTAVSKEVSGENAGLYYAIQRENPFNEAAVQNLLDALMALRHSGEDAFIEKMHEGAAWYQKP</sequence>
<dbReference type="InterPro" id="IPR002701">
    <property type="entry name" value="CM_II_prokaryot"/>
</dbReference>
<dbReference type="SUPFAM" id="SSF48179">
    <property type="entry name" value="6-phosphogluconate dehydrogenase C-terminal domain-like"/>
    <property type="match status" value="1"/>
</dbReference>
<feature type="domain" description="Chorismate mutase" evidence="2">
    <location>
        <begin position="1"/>
        <end position="89"/>
    </location>
</feature>
<dbReference type="AlphaFoldDB" id="A0A644TZP8"/>
<dbReference type="InterPro" id="IPR003099">
    <property type="entry name" value="Prephen_DH"/>
</dbReference>
<dbReference type="PANTHER" id="PTHR21363">
    <property type="entry name" value="PREPHENATE DEHYDROGENASE"/>
    <property type="match status" value="1"/>
</dbReference>
<dbReference type="GO" id="GO:0008977">
    <property type="term" value="F:prephenate dehydrogenase (NAD+) activity"/>
    <property type="evidence" value="ECO:0007669"/>
    <property type="project" value="InterPro"/>
</dbReference>
<dbReference type="InterPro" id="IPR036291">
    <property type="entry name" value="NAD(P)-bd_dom_sf"/>
</dbReference>
<reference evidence="4" key="1">
    <citation type="submission" date="2019-08" db="EMBL/GenBank/DDBJ databases">
        <authorList>
            <person name="Kucharzyk K."/>
            <person name="Murdoch R.W."/>
            <person name="Higgins S."/>
            <person name="Loffler F."/>
        </authorList>
    </citation>
    <scope>NUCLEOTIDE SEQUENCE</scope>
</reference>
<dbReference type="SUPFAM" id="SSF48600">
    <property type="entry name" value="Chorismate mutase II"/>
    <property type="match status" value="1"/>
</dbReference>
<evidence type="ECO:0000313" key="4">
    <source>
        <dbReference type="EMBL" id="MPL71672.1"/>
    </source>
</evidence>
<proteinExistence type="predicted"/>